<keyword evidence="3" id="KW-0804">Transcription</keyword>
<dbReference type="Pfam" id="PF00356">
    <property type="entry name" value="LacI"/>
    <property type="match status" value="1"/>
</dbReference>
<dbReference type="GO" id="GO:0003700">
    <property type="term" value="F:DNA-binding transcription factor activity"/>
    <property type="evidence" value="ECO:0007669"/>
    <property type="project" value="TreeGrafter"/>
</dbReference>
<dbReference type="CDD" id="cd01392">
    <property type="entry name" value="HTH_LacI"/>
    <property type="match status" value="1"/>
</dbReference>
<keyword evidence="6" id="KW-1185">Reference proteome</keyword>
<reference evidence="5 6" key="1">
    <citation type="submission" date="2020-07" db="EMBL/GenBank/DDBJ databases">
        <title>Sequencing the genomes of 1000 actinobacteria strains.</title>
        <authorList>
            <person name="Klenk H.-P."/>
        </authorList>
    </citation>
    <scope>NUCLEOTIDE SEQUENCE [LARGE SCALE GENOMIC DNA]</scope>
    <source>
        <strain evidence="5 6">DSM 44749</strain>
    </source>
</reference>
<dbReference type="AlphaFoldDB" id="A0A852W5F2"/>
<dbReference type="PROSITE" id="PS50932">
    <property type="entry name" value="HTH_LACI_2"/>
    <property type="match status" value="1"/>
</dbReference>
<dbReference type="InterPro" id="IPR000843">
    <property type="entry name" value="HTH_LacI"/>
</dbReference>
<dbReference type="PROSITE" id="PS00356">
    <property type="entry name" value="HTH_LACI_1"/>
    <property type="match status" value="1"/>
</dbReference>
<dbReference type="SMART" id="SM00354">
    <property type="entry name" value="HTH_LACI"/>
    <property type="match status" value="1"/>
</dbReference>
<evidence type="ECO:0000256" key="3">
    <source>
        <dbReference type="ARBA" id="ARBA00023163"/>
    </source>
</evidence>
<name>A0A852W5F2_PSEA5</name>
<accession>A0A852W5F2</accession>
<organism evidence="5 6">
    <name type="scientific">Pseudonocardia alni</name>
    <name type="common">Amycolata alni</name>
    <dbReference type="NCBI Taxonomy" id="33907"/>
    <lineage>
        <taxon>Bacteria</taxon>
        <taxon>Bacillati</taxon>
        <taxon>Actinomycetota</taxon>
        <taxon>Actinomycetes</taxon>
        <taxon>Pseudonocardiales</taxon>
        <taxon>Pseudonocardiaceae</taxon>
        <taxon>Pseudonocardia</taxon>
    </lineage>
</organism>
<evidence type="ECO:0000259" key="4">
    <source>
        <dbReference type="PROSITE" id="PS50932"/>
    </source>
</evidence>
<dbReference type="Proteomes" id="UP000549695">
    <property type="component" value="Unassembled WGS sequence"/>
</dbReference>
<dbReference type="Gene3D" id="1.10.260.40">
    <property type="entry name" value="lambda repressor-like DNA-binding domains"/>
    <property type="match status" value="1"/>
</dbReference>
<gene>
    <name evidence="5" type="ORF">HDA37_004334</name>
</gene>
<dbReference type="SUPFAM" id="SSF53822">
    <property type="entry name" value="Periplasmic binding protein-like I"/>
    <property type="match status" value="1"/>
</dbReference>
<dbReference type="InterPro" id="IPR028082">
    <property type="entry name" value="Peripla_BP_I"/>
</dbReference>
<dbReference type="PANTHER" id="PTHR30146:SF153">
    <property type="entry name" value="LACTOSE OPERON REPRESSOR"/>
    <property type="match status" value="1"/>
</dbReference>
<dbReference type="Pfam" id="PF13377">
    <property type="entry name" value="Peripla_BP_3"/>
    <property type="match status" value="1"/>
</dbReference>
<dbReference type="SUPFAM" id="SSF47413">
    <property type="entry name" value="lambda repressor-like DNA-binding domains"/>
    <property type="match status" value="1"/>
</dbReference>
<sequence length="337" mass="35746">MKRSRVTIAEVAEQAGVSVPTVSKVLNGRADVARSTRELVQQVVAESGYRRRGGATRRRTGLVDVVVDRLDSFWAMEVLRGAEAEARRTDRQVVLNTTGYDDPGSRAWLDRIAGRGSDGVVVVVGDRDPETSDRLAALEAPVVLLDPVGDAPPSFPTVGATNWAGGLAATEHLVALGHRRIGIVSGPPRLSSSQQRVDGYRAALRRAGVEAHEELVRHGDFLVGGGRAGAAALLDLRDPPTAVFAGSDMQAVGVYQEADRRGLRVPEDLSVVGFDDITVCEYLSPPLTTVRQPLARMAGESVRLALDEPRADVTGAAARLELATELVVRASTAVPGG</sequence>
<dbReference type="GeneID" id="98054020"/>
<protein>
    <submittedName>
        <fullName evidence="5">DNA-binding LacI/PurR family transcriptional regulator</fullName>
    </submittedName>
</protein>
<dbReference type="EMBL" id="JACCCZ010000001">
    <property type="protein sequence ID" value="NYG04049.1"/>
    <property type="molecule type" value="Genomic_DNA"/>
</dbReference>
<dbReference type="Gene3D" id="3.40.50.2300">
    <property type="match status" value="2"/>
</dbReference>
<dbReference type="RefSeq" id="WP_179762036.1">
    <property type="nucleotide sequence ID" value="NZ_BAAAJZ010000003.1"/>
</dbReference>
<dbReference type="PANTHER" id="PTHR30146">
    <property type="entry name" value="LACI-RELATED TRANSCRIPTIONAL REPRESSOR"/>
    <property type="match status" value="1"/>
</dbReference>
<dbReference type="GO" id="GO:0000976">
    <property type="term" value="F:transcription cis-regulatory region binding"/>
    <property type="evidence" value="ECO:0007669"/>
    <property type="project" value="TreeGrafter"/>
</dbReference>
<evidence type="ECO:0000256" key="2">
    <source>
        <dbReference type="ARBA" id="ARBA00023125"/>
    </source>
</evidence>
<evidence type="ECO:0000256" key="1">
    <source>
        <dbReference type="ARBA" id="ARBA00023015"/>
    </source>
</evidence>
<evidence type="ECO:0000313" key="5">
    <source>
        <dbReference type="EMBL" id="NYG04049.1"/>
    </source>
</evidence>
<dbReference type="InterPro" id="IPR010982">
    <property type="entry name" value="Lambda_DNA-bd_dom_sf"/>
</dbReference>
<feature type="domain" description="HTH lacI-type" evidence="4">
    <location>
        <begin position="6"/>
        <end position="60"/>
    </location>
</feature>
<comment type="caution">
    <text evidence="5">The sequence shown here is derived from an EMBL/GenBank/DDBJ whole genome shotgun (WGS) entry which is preliminary data.</text>
</comment>
<dbReference type="InterPro" id="IPR046335">
    <property type="entry name" value="LacI/GalR-like_sensor"/>
</dbReference>
<proteinExistence type="predicted"/>
<keyword evidence="2 5" id="KW-0238">DNA-binding</keyword>
<keyword evidence="1" id="KW-0805">Transcription regulation</keyword>
<evidence type="ECO:0000313" key="6">
    <source>
        <dbReference type="Proteomes" id="UP000549695"/>
    </source>
</evidence>